<dbReference type="PANTHER" id="PTHR35936">
    <property type="entry name" value="MEMBRANE-BOUND LYTIC MUREIN TRANSGLYCOSYLASE F"/>
    <property type="match status" value="1"/>
</dbReference>
<dbReference type="OrthoDB" id="9775197at2"/>
<dbReference type="RefSeq" id="WP_008469816.1">
    <property type="nucleotide sequence ID" value="NZ_AYZP01000003.1"/>
</dbReference>
<dbReference type="PROSITE" id="PS51257">
    <property type="entry name" value="PROKAR_LIPOPROTEIN"/>
    <property type="match status" value="1"/>
</dbReference>
<evidence type="ECO:0000313" key="3">
    <source>
        <dbReference type="EMBL" id="CCI81168.1"/>
    </source>
</evidence>
<keyword evidence="1" id="KW-0732">Signal</keyword>
<keyword evidence="4" id="KW-1185">Reference proteome</keyword>
<evidence type="ECO:0000256" key="1">
    <source>
        <dbReference type="ARBA" id="ARBA00022729"/>
    </source>
</evidence>
<dbReference type="InterPro" id="IPR001638">
    <property type="entry name" value="Solute-binding_3/MltF_N"/>
</dbReference>
<protein>
    <submittedName>
        <fullName evidence="3">Amino acid ABC superfamily ATP binding cassette transporter, binding protein</fullName>
    </submittedName>
</protein>
<dbReference type="Gene3D" id="3.40.190.10">
    <property type="entry name" value="Periplasmic binding protein-like II"/>
    <property type="match status" value="2"/>
</dbReference>
<dbReference type="STRING" id="1423758.FC41_GL001397"/>
<dbReference type="eggNOG" id="COG0834">
    <property type="taxonomic scope" value="Bacteria"/>
</dbReference>
<dbReference type="EMBL" id="CAKE01000002">
    <property type="protein sequence ID" value="CCI81168.1"/>
    <property type="molecule type" value="Genomic_DNA"/>
</dbReference>
<dbReference type="Proteomes" id="UP000009320">
    <property type="component" value="Unassembled WGS sequence"/>
</dbReference>
<dbReference type="Pfam" id="PF00497">
    <property type="entry name" value="SBP_bac_3"/>
    <property type="match status" value="1"/>
</dbReference>
<dbReference type="GeneID" id="82846444"/>
<reference evidence="3 4" key="1">
    <citation type="submission" date="2012-06" db="EMBL/GenBank/DDBJ databases">
        <title>Draft Genome Sequence of Lactobacillus hominis Strain CRBIP 24.179T, isolated from human intestine.</title>
        <authorList>
            <person name="Cousin S."/>
            <person name="Ma L."/>
            <person name="Bizet C."/>
            <person name="Loux V."/>
            <person name="Bouchier C."/>
            <person name="Clermont D."/>
            <person name="Creno S."/>
        </authorList>
    </citation>
    <scope>NUCLEOTIDE SEQUENCE [LARGE SCALE GENOMIC DNA]</scope>
    <source>
        <strain evidence="4">CRBIP 24.179T</strain>
    </source>
</reference>
<evidence type="ECO:0000259" key="2">
    <source>
        <dbReference type="SMART" id="SM00062"/>
    </source>
</evidence>
<comment type="caution">
    <text evidence="3">The sequence shown here is derived from an EMBL/GenBank/DDBJ whole genome shotgun (WGS) entry which is preliminary data.</text>
</comment>
<dbReference type="PATRIC" id="fig|1423758.3.peg.1413"/>
<proteinExistence type="predicted"/>
<sequence length="262" mass="30193">MKKSFRNLLISIALFLIVIIFGCSKRANNWTAIEQNKTLVIGIDDSFVPMDFRQKNGKLVGFDVDLAKATAKKLGLKADFQTIDWSMKETELRNGTIDVIWNGYTQTKTRRKKVLFTRPYLKNQQILVTKKNSQIDSYQKMNNKILGVQTGSSGYDDLIFKPKILKRRIKNLVLYDTYNEAFIDLKAGRINGLLIDSVYANYYLSHSKYKNEFQKVSLPYPPEEFAVGVSKKDPVLRDKLNSALKSLQKDGTINKLKEKWFK</sequence>
<dbReference type="CDD" id="cd00996">
    <property type="entry name" value="PBP2_AatB_like"/>
    <property type="match status" value="1"/>
</dbReference>
<accession>I7IVB8</accession>
<dbReference type="SUPFAM" id="SSF53850">
    <property type="entry name" value="Periplasmic binding protein-like II"/>
    <property type="match status" value="1"/>
</dbReference>
<evidence type="ECO:0000313" key="4">
    <source>
        <dbReference type="Proteomes" id="UP000009320"/>
    </source>
</evidence>
<gene>
    <name evidence="3" type="ORF">BN55_06310</name>
</gene>
<feature type="domain" description="Solute-binding protein family 3/N-terminal" evidence="2">
    <location>
        <begin position="38"/>
        <end position="262"/>
    </location>
</feature>
<dbReference type="PANTHER" id="PTHR35936:SF34">
    <property type="entry name" value="ABC TRANSPORTER EXTRACELLULAR-BINDING PROTEIN YCKB-RELATED"/>
    <property type="match status" value="1"/>
</dbReference>
<name>I7IVB8_9LACO</name>
<dbReference type="AlphaFoldDB" id="I7IVB8"/>
<organism evidence="3 4">
    <name type="scientific">Lactobacillus hominis DSM 23910 = CRBIP 24.179</name>
    <dbReference type="NCBI Taxonomy" id="1423758"/>
    <lineage>
        <taxon>Bacteria</taxon>
        <taxon>Bacillati</taxon>
        <taxon>Bacillota</taxon>
        <taxon>Bacilli</taxon>
        <taxon>Lactobacillales</taxon>
        <taxon>Lactobacillaceae</taxon>
        <taxon>Lactobacillus</taxon>
    </lineage>
</organism>
<dbReference type="SMART" id="SM00062">
    <property type="entry name" value="PBPb"/>
    <property type="match status" value="1"/>
</dbReference>